<dbReference type="InterPro" id="IPR050093">
    <property type="entry name" value="ABC_SmlMolc_Importer"/>
</dbReference>
<keyword evidence="1" id="KW-0813">Transport</keyword>
<evidence type="ECO:0000259" key="4">
    <source>
        <dbReference type="PROSITE" id="PS50893"/>
    </source>
</evidence>
<evidence type="ECO:0000313" key="5">
    <source>
        <dbReference type="EMBL" id="APZ43048.1"/>
    </source>
</evidence>
<dbReference type="PROSITE" id="PS50893">
    <property type="entry name" value="ABC_TRANSPORTER_2"/>
    <property type="match status" value="1"/>
</dbReference>
<dbReference type="STRING" id="1765967.BW247_08035"/>
<dbReference type="InterPro" id="IPR017871">
    <property type="entry name" value="ABC_transporter-like_CS"/>
</dbReference>
<dbReference type="RefSeq" id="WP_076836696.1">
    <property type="nucleotide sequence ID" value="NZ_CP019434.1"/>
</dbReference>
<dbReference type="FunFam" id="3.40.50.300:FF:000042">
    <property type="entry name" value="Maltose/maltodextrin ABC transporter, ATP-binding protein"/>
    <property type="match status" value="1"/>
</dbReference>
<name>A0A1P8UGT2_9GAMM</name>
<dbReference type="AlphaFoldDB" id="A0A1P8UGT2"/>
<dbReference type="SMART" id="SM00382">
    <property type="entry name" value="AAA"/>
    <property type="match status" value="1"/>
</dbReference>
<evidence type="ECO:0000256" key="3">
    <source>
        <dbReference type="ARBA" id="ARBA00022840"/>
    </source>
</evidence>
<dbReference type="SUPFAM" id="SSF52540">
    <property type="entry name" value="P-loop containing nucleoside triphosphate hydrolases"/>
    <property type="match status" value="1"/>
</dbReference>
<gene>
    <name evidence="5" type="ORF">BW247_08035</name>
</gene>
<dbReference type="Pfam" id="PF00005">
    <property type="entry name" value="ABC_tran"/>
    <property type="match status" value="1"/>
</dbReference>
<proteinExistence type="predicted"/>
<feature type="domain" description="ABC transporter" evidence="4">
    <location>
        <begin position="4"/>
        <end position="242"/>
    </location>
</feature>
<dbReference type="PANTHER" id="PTHR42781:SF4">
    <property type="entry name" value="SPERMIDINE_PUTRESCINE IMPORT ATP-BINDING PROTEIN POTA"/>
    <property type="match status" value="1"/>
</dbReference>
<dbReference type="GO" id="GO:0043190">
    <property type="term" value="C:ATP-binding cassette (ABC) transporter complex"/>
    <property type="evidence" value="ECO:0007669"/>
    <property type="project" value="UniProtKB-ARBA"/>
</dbReference>
<evidence type="ECO:0000256" key="2">
    <source>
        <dbReference type="ARBA" id="ARBA00022741"/>
    </source>
</evidence>
<sequence>MATIHLSTVGKQYEREQWALRGIDLHIEQGEFLALLGPSGCGKTTLLRLLAGFEAPTEGEIFFAGERVASSAGSVPPERRNVGVVFQSFALWPHMNVAENVAYSLRARGRVGTQSAHRIPAVADALERMGLQRYAERYPETLSGGQRQRVALARCLVQRPRLALLDEPLASLDVHLREDMMELIREFHQALDGALVYVTHDQSEAMALADRIAVLTEGRLLQIDTPHRLYREPRSETVARFLGRGRVLDVELVAAAGTGRFSARCAGEVFSVRTEADAALGPARALVRAGDVRLEDIGTVNAKVIRQRYLGGKYELELELFHAPGSSLVCEHGSSLPLGHDVVLSIKDGWIVPESV</sequence>
<keyword evidence="3" id="KW-0067">ATP-binding</keyword>
<dbReference type="EMBL" id="CP019434">
    <property type="protein sequence ID" value="APZ43048.1"/>
    <property type="molecule type" value="Genomic_DNA"/>
</dbReference>
<dbReference type="PROSITE" id="PS00211">
    <property type="entry name" value="ABC_TRANSPORTER_1"/>
    <property type="match status" value="1"/>
</dbReference>
<dbReference type="Proteomes" id="UP000243807">
    <property type="component" value="Chromosome"/>
</dbReference>
<dbReference type="KEGG" id="afy:BW247_08035"/>
<keyword evidence="2" id="KW-0547">Nucleotide-binding</keyword>
<keyword evidence="6" id="KW-1185">Reference proteome</keyword>
<dbReference type="GO" id="GO:0005524">
    <property type="term" value="F:ATP binding"/>
    <property type="evidence" value="ECO:0007669"/>
    <property type="project" value="UniProtKB-KW"/>
</dbReference>
<dbReference type="GO" id="GO:0016887">
    <property type="term" value="F:ATP hydrolysis activity"/>
    <property type="evidence" value="ECO:0007669"/>
    <property type="project" value="InterPro"/>
</dbReference>
<evidence type="ECO:0000313" key="6">
    <source>
        <dbReference type="Proteomes" id="UP000243807"/>
    </source>
</evidence>
<reference evidence="5 6" key="1">
    <citation type="submission" date="2017-01" db="EMBL/GenBank/DDBJ databases">
        <title>Draft sequence of Acidihalobacter ferrooxidans strain DSM 14175 (strain V8).</title>
        <authorList>
            <person name="Khaleque H.N."/>
            <person name="Ramsay J.P."/>
            <person name="Murphy R.J.T."/>
            <person name="Kaksonen A.H."/>
            <person name="Boxall N.J."/>
            <person name="Watkin E.L.J."/>
        </authorList>
    </citation>
    <scope>NUCLEOTIDE SEQUENCE [LARGE SCALE GENOMIC DNA]</scope>
    <source>
        <strain evidence="5 6">V8</strain>
    </source>
</reference>
<dbReference type="InterPro" id="IPR003593">
    <property type="entry name" value="AAA+_ATPase"/>
</dbReference>
<dbReference type="Gene3D" id="3.40.50.300">
    <property type="entry name" value="P-loop containing nucleotide triphosphate hydrolases"/>
    <property type="match status" value="1"/>
</dbReference>
<dbReference type="InterPro" id="IPR003439">
    <property type="entry name" value="ABC_transporter-like_ATP-bd"/>
</dbReference>
<dbReference type="GO" id="GO:0140359">
    <property type="term" value="F:ABC-type transporter activity"/>
    <property type="evidence" value="ECO:0007669"/>
    <property type="project" value="UniProtKB-ARBA"/>
</dbReference>
<accession>A0A1P8UGT2</accession>
<protein>
    <recommendedName>
        <fullName evidence="4">ABC transporter domain-containing protein</fullName>
    </recommendedName>
</protein>
<evidence type="ECO:0000256" key="1">
    <source>
        <dbReference type="ARBA" id="ARBA00022448"/>
    </source>
</evidence>
<dbReference type="InterPro" id="IPR027417">
    <property type="entry name" value="P-loop_NTPase"/>
</dbReference>
<organism evidence="5 6">
    <name type="scientific">Acidihalobacter ferrooxydans</name>
    <dbReference type="NCBI Taxonomy" id="1765967"/>
    <lineage>
        <taxon>Bacteria</taxon>
        <taxon>Pseudomonadati</taxon>
        <taxon>Pseudomonadota</taxon>
        <taxon>Gammaproteobacteria</taxon>
        <taxon>Chromatiales</taxon>
        <taxon>Ectothiorhodospiraceae</taxon>
        <taxon>Acidihalobacter</taxon>
    </lineage>
</organism>
<dbReference type="PANTHER" id="PTHR42781">
    <property type="entry name" value="SPERMIDINE/PUTRESCINE IMPORT ATP-BINDING PROTEIN POTA"/>
    <property type="match status" value="1"/>
</dbReference>